<gene>
    <name evidence="2" type="ORF">E9228_001530</name>
</gene>
<evidence type="ECO:0000256" key="1">
    <source>
        <dbReference type="SAM" id="SignalP"/>
    </source>
</evidence>
<dbReference type="EMBL" id="JAAOYO010000002">
    <property type="protein sequence ID" value="NII40894.1"/>
    <property type="molecule type" value="Genomic_DNA"/>
</dbReference>
<name>A0ABX0TAM1_9MICO</name>
<proteinExistence type="predicted"/>
<feature type="chain" id="PRO_5046364254" description="Bacterial Ig domain-containing protein" evidence="1">
    <location>
        <begin position="25"/>
        <end position="617"/>
    </location>
</feature>
<dbReference type="InterPro" id="IPR013783">
    <property type="entry name" value="Ig-like_fold"/>
</dbReference>
<evidence type="ECO:0000313" key="3">
    <source>
        <dbReference type="Proteomes" id="UP001318300"/>
    </source>
</evidence>
<dbReference type="Gene3D" id="2.60.40.10">
    <property type="entry name" value="Immunoglobulins"/>
    <property type="match status" value="1"/>
</dbReference>
<feature type="signal peptide" evidence="1">
    <location>
        <begin position="1"/>
        <end position="24"/>
    </location>
</feature>
<organism evidence="2 3">
    <name type="scientific">Curtobacterium salicis</name>
    <dbReference type="NCBI Taxonomy" id="1779862"/>
    <lineage>
        <taxon>Bacteria</taxon>
        <taxon>Bacillati</taxon>
        <taxon>Actinomycetota</taxon>
        <taxon>Actinomycetes</taxon>
        <taxon>Micrococcales</taxon>
        <taxon>Microbacteriaceae</taxon>
        <taxon>Curtobacterium</taxon>
    </lineage>
</organism>
<evidence type="ECO:0000313" key="2">
    <source>
        <dbReference type="EMBL" id="NII40894.1"/>
    </source>
</evidence>
<dbReference type="RefSeq" id="WP_166779959.1">
    <property type="nucleotide sequence ID" value="NZ_JAAOYO010000002.1"/>
</dbReference>
<sequence>MHNRPTLAGATALVATIASGLALAGTADAAPADTAATKAATATAAHDSRAQREIIPEYPDLPGSATLLLTVNGEWETDYGQDLPLWVVVDDDDNIDNDVPIDLSLRSSHDGTLTVVEHGDPYDPTDDAVVLETPVEAGTSNVSFAVPDSNWDYSAYVVTADGQRTRPERFTLAVGGQDVQDLAGTSSDVAGSTDERITVTGSTYANERVEIVTGDGDRYSTRSRGDGRFGISYFGSTGRTQVVVEHNELTNGTQVVPFEQVEPGEGDPSLVWPIVDLGDLRSLFGLFVGGEGGRESAYLTSATSAGLQWRLGPEDVAGNNAVGWSIPNVDVSGPIILEGNTCVTAGGDGSLRSATCIRDEDGDPSQTFTAVLRDGDTLLRLASDESRYLTLGADGTVVMGDEADAAVLAYVDQYESSWSVAEPTPSVVDRSVRLSGTAIPGALVTVDGVPVENGTSTSAGTGSAKGVRTVTAGGSWSTTLHDLPVRQDRTVEVQQLIDGVVVARSEQTVRLDAGNLSDVTSSFRDDVTLPAQITGDAEPGATIQLLDAGVPVEDATTTAASDGDAAGSFALDVPAPNAAGAHEFAVVQVLGGAVVGTPAEVTIDYGAGISIDDVAAP</sequence>
<reference evidence="2 3" key="1">
    <citation type="submission" date="2020-03" db="EMBL/GenBank/DDBJ databases">
        <title>Above-ground endophytic microbial communities from plants in different locations in the United States.</title>
        <authorList>
            <person name="Frank C."/>
        </authorList>
    </citation>
    <scope>NUCLEOTIDE SEQUENCE [LARGE SCALE GENOMIC DNA]</scope>
    <source>
        <strain evidence="2 3">WW7</strain>
    </source>
</reference>
<evidence type="ECO:0008006" key="4">
    <source>
        <dbReference type="Google" id="ProtNLM"/>
    </source>
</evidence>
<protein>
    <recommendedName>
        <fullName evidence="4">Bacterial Ig domain-containing protein</fullName>
    </recommendedName>
</protein>
<dbReference type="Proteomes" id="UP001318300">
    <property type="component" value="Unassembled WGS sequence"/>
</dbReference>
<keyword evidence="1" id="KW-0732">Signal</keyword>
<keyword evidence="3" id="KW-1185">Reference proteome</keyword>
<comment type="caution">
    <text evidence="2">The sequence shown here is derived from an EMBL/GenBank/DDBJ whole genome shotgun (WGS) entry which is preliminary data.</text>
</comment>
<accession>A0ABX0TAM1</accession>